<dbReference type="EMBL" id="CAAALY010032823">
    <property type="protein sequence ID" value="VEL17483.1"/>
    <property type="molecule type" value="Genomic_DNA"/>
</dbReference>
<comment type="caution">
    <text evidence="1">The sequence shown here is derived from an EMBL/GenBank/DDBJ whole genome shotgun (WGS) entry which is preliminary data.</text>
</comment>
<evidence type="ECO:0000313" key="1">
    <source>
        <dbReference type="EMBL" id="VEL17483.1"/>
    </source>
</evidence>
<sequence>MSNTLSKSEVYTKHQEGFPLASLPVASVVTQPSNYAAYMSQYDFNSCLAAPLSYIGSSTAIQMSNFLPNPKEGQSRPGMKVLRTSLIKRKVAPSRGSQHDPSYLVSEVLLDPSSRASATTQFNRPVSSQQQPGRLNKWLATHLSSRGAQFSAFPGHGLGLVGLTNTGIPADRLATSDTTLLYAGLCDDLDLASTNSPTSACLYQRLPSSVASATGLLRQPTPPCLPRQTPVSQCPPVIFTPAPLVTPTWPSVPRPELQKRRQVLVSQAGRLAGGHRTGKSVPRTGLVLRVRPNGESKV</sequence>
<gene>
    <name evidence="1" type="ORF">PXEA_LOCUS10923</name>
</gene>
<accession>A0A448WQB4</accession>
<reference evidence="1" key="1">
    <citation type="submission" date="2018-11" db="EMBL/GenBank/DDBJ databases">
        <authorList>
            <consortium name="Pathogen Informatics"/>
        </authorList>
    </citation>
    <scope>NUCLEOTIDE SEQUENCE</scope>
</reference>
<protein>
    <submittedName>
        <fullName evidence="1">Uncharacterized protein</fullName>
    </submittedName>
</protein>
<keyword evidence="2" id="KW-1185">Reference proteome</keyword>
<evidence type="ECO:0000313" key="2">
    <source>
        <dbReference type="Proteomes" id="UP000784294"/>
    </source>
</evidence>
<dbReference type="Proteomes" id="UP000784294">
    <property type="component" value="Unassembled WGS sequence"/>
</dbReference>
<dbReference type="AlphaFoldDB" id="A0A448WQB4"/>
<proteinExistence type="predicted"/>
<name>A0A448WQB4_9PLAT</name>
<organism evidence="1 2">
    <name type="scientific">Protopolystoma xenopodis</name>
    <dbReference type="NCBI Taxonomy" id="117903"/>
    <lineage>
        <taxon>Eukaryota</taxon>
        <taxon>Metazoa</taxon>
        <taxon>Spiralia</taxon>
        <taxon>Lophotrochozoa</taxon>
        <taxon>Platyhelminthes</taxon>
        <taxon>Monogenea</taxon>
        <taxon>Polyopisthocotylea</taxon>
        <taxon>Polystomatidea</taxon>
        <taxon>Polystomatidae</taxon>
        <taxon>Protopolystoma</taxon>
    </lineage>
</organism>